<proteinExistence type="inferred from homology"/>
<dbReference type="InterPro" id="IPR035938">
    <property type="entry name" value="Hemerythrin-like_sf"/>
</dbReference>
<evidence type="ECO:0000313" key="6">
    <source>
        <dbReference type="EMBL" id="KIE43287.1"/>
    </source>
</evidence>
<keyword evidence="2" id="KW-0813">Transport</keyword>
<dbReference type="InterPro" id="IPR012312">
    <property type="entry name" value="Hemerythrin-like"/>
</dbReference>
<dbReference type="CDD" id="cd12107">
    <property type="entry name" value="Hemerythrin"/>
    <property type="match status" value="1"/>
</dbReference>
<organism evidence="6 7">
    <name type="scientific">Geobacter soli</name>
    <dbReference type="NCBI Taxonomy" id="1510391"/>
    <lineage>
        <taxon>Bacteria</taxon>
        <taxon>Pseudomonadati</taxon>
        <taxon>Thermodesulfobacteriota</taxon>
        <taxon>Desulfuromonadia</taxon>
        <taxon>Geobacterales</taxon>
        <taxon>Geobacteraceae</taxon>
        <taxon>Geobacter</taxon>
    </lineage>
</organism>
<reference evidence="6 7" key="1">
    <citation type="submission" date="2015-01" db="EMBL/GenBank/DDBJ databases">
        <title>Genome sequence of the anaerobic bacterium Geobacter soli GSS01, a dissimilatory Fe(III) reducer from soil.</title>
        <authorList>
            <person name="Yang G."/>
            <person name="Zhou S."/>
        </authorList>
    </citation>
    <scope>NUCLEOTIDE SEQUENCE [LARGE SCALE GENOMIC DNA]</scope>
    <source>
        <strain evidence="6 7">GSS01</strain>
    </source>
</reference>
<feature type="domain" description="Hemerythrin-like" evidence="5">
    <location>
        <begin position="11"/>
        <end position="128"/>
    </location>
</feature>
<dbReference type="NCBIfam" id="TIGR02481">
    <property type="entry name" value="hemeryth_dom"/>
    <property type="match status" value="1"/>
</dbReference>
<dbReference type="SUPFAM" id="SSF47188">
    <property type="entry name" value="Hemerythrin-like"/>
    <property type="match status" value="1"/>
</dbReference>
<dbReference type="InterPro" id="IPR050669">
    <property type="entry name" value="Hemerythrin"/>
</dbReference>
<dbReference type="Proteomes" id="UP000031433">
    <property type="component" value="Unassembled WGS sequence"/>
</dbReference>
<keyword evidence="3" id="KW-0479">Metal-binding</keyword>
<evidence type="ECO:0000256" key="1">
    <source>
        <dbReference type="ARBA" id="ARBA00010587"/>
    </source>
</evidence>
<keyword evidence="2" id="KW-0561">Oxygen transport</keyword>
<dbReference type="RefSeq" id="WP_039646612.1">
    <property type="nucleotide sequence ID" value="NZ_JXBL01000001.1"/>
</dbReference>
<dbReference type="InterPro" id="IPR016131">
    <property type="entry name" value="Haemerythrin_Fe_BS"/>
</dbReference>
<dbReference type="PANTHER" id="PTHR37164">
    <property type="entry name" value="BACTERIOHEMERYTHRIN"/>
    <property type="match status" value="1"/>
</dbReference>
<evidence type="ECO:0000259" key="5">
    <source>
        <dbReference type="Pfam" id="PF01814"/>
    </source>
</evidence>
<dbReference type="InterPro" id="IPR012827">
    <property type="entry name" value="Hemerythrin_metal-bd"/>
</dbReference>
<accession>A0A0C1QR66</accession>
<dbReference type="GO" id="GO:0005344">
    <property type="term" value="F:oxygen carrier activity"/>
    <property type="evidence" value="ECO:0007669"/>
    <property type="project" value="UniProtKB-KW"/>
</dbReference>
<name>A0A0C1QR66_9BACT</name>
<comment type="similarity">
    <text evidence="1">Belongs to the hemerythrin family.</text>
</comment>
<protein>
    <submittedName>
        <fullName evidence="6">Hemerythrin</fullName>
    </submittedName>
</protein>
<keyword evidence="4" id="KW-0408">Iron</keyword>
<comment type="caution">
    <text evidence="6">The sequence shown here is derived from an EMBL/GenBank/DDBJ whole genome shotgun (WGS) entry which is preliminary data.</text>
</comment>
<evidence type="ECO:0000256" key="3">
    <source>
        <dbReference type="ARBA" id="ARBA00022723"/>
    </source>
</evidence>
<sequence length="131" mass="15455">MTIGWRDDLLTGVAEVDDQHKELFRRFGELLTACNQGKGGEEVLRLISFLDDYVVKHFTAEERIMRQHGYPDYLEHKQQHQGFVRRLGELKHQFRDEGAGLSLVITTNHMMIEWLSRHIEKMDKEIAKYVK</sequence>
<dbReference type="GO" id="GO:0046872">
    <property type="term" value="F:metal ion binding"/>
    <property type="evidence" value="ECO:0007669"/>
    <property type="project" value="UniProtKB-KW"/>
</dbReference>
<dbReference type="PROSITE" id="PS00550">
    <property type="entry name" value="HEMERYTHRINS"/>
    <property type="match status" value="1"/>
</dbReference>
<dbReference type="PANTHER" id="PTHR37164:SF1">
    <property type="entry name" value="BACTERIOHEMERYTHRIN"/>
    <property type="match status" value="1"/>
</dbReference>
<dbReference type="Pfam" id="PF01814">
    <property type="entry name" value="Hemerythrin"/>
    <property type="match status" value="1"/>
</dbReference>
<evidence type="ECO:0000256" key="2">
    <source>
        <dbReference type="ARBA" id="ARBA00022621"/>
    </source>
</evidence>
<dbReference type="EMBL" id="JXBL01000001">
    <property type="protein sequence ID" value="KIE43287.1"/>
    <property type="molecule type" value="Genomic_DNA"/>
</dbReference>
<gene>
    <name evidence="6" type="ORF">SE37_11915</name>
</gene>
<evidence type="ECO:0000313" key="7">
    <source>
        <dbReference type="Proteomes" id="UP000031433"/>
    </source>
</evidence>
<dbReference type="NCBIfam" id="NF033749">
    <property type="entry name" value="bact_hemeryth"/>
    <property type="match status" value="1"/>
</dbReference>
<dbReference type="AlphaFoldDB" id="A0A0C1QR66"/>
<keyword evidence="7" id="KW-1185">Reference proteome</keyword>
<evidence type="ECO:0000256" key="4">
    <source>
        <dbReference type="ARBA" id="ARBA00023004"/>
    </source>
</evidence>
<dbReference type="Gene3D" id="1.20.120.50">
    <property type="entry name" value="Hemerythrin-like"/>
    <property type="match status" value="1"/>
</dbReference>